<keyword evidence="1" id="KW-0732">Signal</keyword>
<accession>A0A1Z2LDV9</accession>
<evidence type="ECO:0000256" key="1">
    <source>
        <dbReference type="SAM" id="SignalP"/>
    </source>
</evidence>
<evidence type="ECO:0000313" key="2">
    <source>
        <dbReference type="EMBL" id="ARZ72496.1"/>
    </source>
</evidence>
<feature type="chain" id="PRO_5012667234" evidence="1">
    <location>
        <begin position="28"/>
        <end position="131"/>
    </location>
</feature>
<organism evidence="2 3">
    <name type="scientific">Streptomyces albireticuli</name>
    <dbReference type="NCBI Taxonomy" id="1940"/>
    <lineage>
        <taxon>Bacteria</taxon>
        <taxon>Bacillati</taxon>
        <taxon>Actinomycetota</taxon>
        <taxon>Actinomycetes</taxon>
        <taxon>Kitasatosporales</taxon>
        <taxon>Streptomycetaceae</taxon>
        <taxon>Streptomyces</taxon>
    </lineage>
</organism>
<dbReference type="Proteomes" id="UP000195755">
    <property type="component" value="Chromosome"/>
</dbReference>
<dbReference type="AlphaFoldDB" id="A0A1Z2LDV9"/>
<reference evidence="2 3" key="1">
    <citation type="submission" date="2017-06" db="EMBL/GenBank/DDBJ databases">
        <title>Streptomyces albireticuli Genome sequencing and assembly.</title>
        <authorList>
            <person name="Wang Y."/>
            <person name="Du B."/>
            <person name="Ding Y."/>
            <person name="Liu H."/>
            <person name="Hou Q."/>
            <person name="Liu K."/>
            <person name="Yao L."/>
            <person name="Wang C."/>
        </authorList>
    </citation>
    <scope>NUCLEOTIDE SEQUENCE [LARGE SCALE GENOMIC DNA]</scope>
    <source>
        <strain evidence="2 3">MDJK11</strain>
    </source>
</reference>
<sequence length="131" mass="14050">MRRVTRAVCAVLLLLTASFTAAPSAGAQSPPAEQSYVVDVINHSRLTLDEVNLAVARHSDPTIRLITQRRVTPGATATFNLGACSDVRQFAASAFVGSREVLHTGNINPSPSCRTQIEITQNLTVHRKAIS</sequence>
<dbReference type="KEGG" id="salj:SMD11_6920"/>
<name>A0A1Z2LDV9_9ACTN</name>
<proteinExistence type="predicted"/>
<feature type="signal peptide" evidence="1">
    <location>
        <begin position="1"/>
        <end position="27"/>
    </location>
</feature>
<protein>
    <submittedName>
        <fullName evidence="2">Uncharacterized protein</fullName>
    </submittedName>
</protein>
<dbReference type="EMBL" id="CP021744">
    <property type="protein sequence ID" value="ARZ72496.1"/>
    <property type="molecule type" value="Genomic_DNA"/>
</dbReference>
<gene>
    <name evidence="2" type="ORF">SMD11_6920</name>
</gene>
<evidence type="ECO:0000313" key="3">
    <source>
        <dbReference type="Proteomes" id="UP000195755"/>
    </source>
</evidence>